<dbReference type="CDD" id="cd00118">
    <property type="entry name" value="LysM"/>
    <property type="match status" value="1"/>
</dbReference>
<feature type="domain" description="LysM" evidence="2">
    <location>
        <begin position="85"/>
        <end position="129"/>
    </location>
</feature>
<dbReference type="Gene3D" id="3.10.350.10">
    <property type="entry name" value="LysM domain"/>
    <property type="match status" value="1"/>
</dbReference>
<evidence type="ECO:0000313" key="4">
    <source>
        <dbReference type="Proteomes" id="UP001159364"/>
    </source>
</evidence>
<dbReference type="EMBL" id="JAIWQS010000001">
    <property type="protein sequence ID" value="KAJ8773562.1"/>
    <property type="molecule type" value="Genomic_DNA"/>
</dbReference>
<protein>
    <recommendedName>
        <fullName evidence="2">LysM domain-containing protein</fullName>
    </recommendedName>
</protein>
<gene>
    <name evidence="3" type="ORF">K2173_005808</name>
</gene>
<feature type="region of interest" description="Disordered" evidence="1">
    <location>
        <begin position="142"/>
        <end position="161"/>
    </location>
</feature>
<dbReference type="AlphaFoldDB" id="A0AAV8U2Q8"/>
<dbReference type="InterPro" id="IPR045030">
    <property type="entry name" value="LYSM1-4"/>
</dbReference>
<accession>A0AAV8U2Q8</accession>
<dbReference type="InterPro" id="IPR036779">
    <property type="entry name" value="LysM_dom_sf"/>
</dbReference>
<dbReference type="PANTHER" id="PTHR20932:SF55">
    <property type="entry name" value="LYSM DOMAIN-CONTAINING PROTEIN"/>
    <property type="match status" value="1"/>
</dbReference>
<dbReference type="InterPro" id="IPR018392">
    <property type="entry name" value="LysM"/>
</dbReference>
<dbReference type="Proteomes" id="UP001159364">
    <property type="component" value="Linkage Group LG01"/>
</dbReference>
<proteinExistence type="predicted"/>
<feature type="region of interest" description="Disordered" evidence="1">
    <location>
        <begin position="30"/>
        <end position="52"/>
    </location>
</feature>
<reference evidence="3 4" key="1">
    <citation type="submission" date="2021-09" db="EMBL/GenBank/DDBJ databases">
        <title>Genomic insights and catalytic innovation underlie evolution of tropane alkaloids biosynthesis.</title>
        <authorList>
            <person name="Wang Y.-J."/>
            <person name="Tian T."/>
            <person name="Huang J.-P."/>
            <person name="Huang S.-X."/>
        </authorList>
    </citation>
    <scope>NUCLEOTIDE SEQUENCE [LARGE SCALE GENOMIC DNA]</scope>
    <source>
        <strain evidence="3">KIB-2018</strain>
        <tissue evidence="3">Leaf</tissue>
    </source>
</reference>
<comment type="caution">
    <text evidence="3">The sequence shown here is derived from an EMBL/GenBank/DDBJ whole genome shotgun (WGS) entry which is preliminary data.</text>
</comment>
<name>A0AAV8U2Q8_9ROSI</name>
<sequence>MRMERERIYYENAQQNYAYAYSQFCNGTTAHKQQEQEEDENKMFASANDGDGDDDDPLLYKRKLFLFSPSSSATTTVPSSRRGFIEHPVSKLDTLAGVAIKYGVEVSDIKKMNGLVTDLQMFGLKSLHIPLPGRHPPSHCLSNDSDAPGLSNMEKSPSHHVHSDVTESFQSLRVNSSQQRVSAAMSSLQGYYGLQTANQRTAFDDGRYLRPLPTSHPPLSRHRKSRSLVDGFLDENNGAWTDSVSAAEAGEVNSEKWNEKLFRRRLKSEADFNSHSSEMLMRDDSNSGGAFSTITGKSIALRSKAASRTTSSADYETGAMASIPIGTNDTQVADGFSVVRKSSSTSSLHDSDTNSSSIWPASKWSLKPDLQALTASAITRPIFDGLPKPISGRKNKAALD</sequence>
<dbReference type="PANTHER" id="PTHR20932">
    <property type="entry name" value="LYSM AND PUTATIVE PEPTIDOGLYCAN-BINDING DOMAIN-CONTAINING PROTEIN"/>
    <property type="match status" value="1"/>
</dbReference>
<evidence type="ECO:0000259" key="2">
    <source>
        <dbReference type="PROSITE" id="PS51782"/>
    </source>
</evidence>
<evidence type="ECO:0000313" key="3">
    <source>
        <dbReference type="EMBL" id="KAJ8773562.1"/>
    </source>
</evidence>
<dbReference type="PROSITE" id="PS51782">
    <property type="entry name" value="LYSM"/>
    <property type="match status" value="1"/>
</dbReference>
<evidence type="ECO:0000256" key="1">
    <source>
        <dbReference type="SAM" id="MobiDB-lite"/>
    </source>
</evidence>
<organism evidence="3 4">
    <name type="scientific">Erythroxylum novogranatense</name>
    <dbReference type="NCBI Taxonomy" id="1862640"/>
    <lineage>
        <taxon>Eukaryota</taxon>
        <taxon>Viridiplantae</taxon>
        <taxon>Streptophyta</taxon>
        <taxon>Embryophyta</taxon>
        <taxon>Tracheophyta</taxon>
        <taxon>Spermatophyta</taxon>
        <taxon>Magnoliopsida</taxon>
        <taxon>eudicotyledons</taxon>
        <taxon>Gunneridae</taxon>
        <taxon>Pentapetalae</taxon>
        <taxon>rosids</taxon>
        <taxon>fabids</taxon>
        <taxon>Malpighiales</taxon>
        <taxon>Erythroxylaceae</taxon>
        <taxon>Erythroxylum</taxon>
    </lineage>
</organism>
<keyword evidence="4" id="KW-1185">Reference proteome</keyword>